<evidence type="ECO:0000256" key="2">
    <source>
        <dbReference type="ARBA" id="ARBA00022664"/>
    </source>
</evidence>
<dbReference type="Gene3D" id="3.30.1370.10">
    <property type="entry name" value="K Homology domain, type 1"/>
    <property type="match status" value="3"/>
</dbReference>
<dbReference type="EMBL" id="JASPKZ010007505">
    <property type="protein sequence ID" value="KAJ9583888.1"/>
    <property type="molecule type" value="Genomic_DNA"/>
</dbReference>
<accession>A0AAD8EB70</accession>
<protein>
    <recommendedName>
        <fullName evidence="9">K Homology domain-containing protein</fullName>
    </recommendedName>
</protein>
<evidence type="ECO:0000256" key="7">
    <source>
        <dbReference type="PROSITE-ProRule" id="PRU00117"/>
    </source>
</evidence>
<dbReference type="InterPro" id="IPR047276">
    <property type="entry name" value="KH-I_NOVA_rpt2"/>
</dbReference>
<name>A0AAD8EB70_DIPPU</name>
<dbReference type="GO" id="GO:0003723">
    <property type="term" value="F:RNA binding"/>
    <property type="evidence" value="ECO:0007669"/>
    <property type="project" value="UniProtKB-UniRule"/>
</dbReference>
<dbReference type="SMART" id="SM00322">
    <property type="entry name" value="KH"/>
    <property type="match status" value="3"/>
</dbReference>
<evidence type="ECO:0000256" key="1">
    <source>
        <dbReference type="ARBA" id="ARBA00004123"/>
    </source>
</evidence>
<evidence type="ECO:0000256" key="4">
    <source>
        <dbReference type="ARBA" id="ARBA00022884"/>
    </source>
</evidence>
<keyword evidence="4 7" id="KW-0694">RNA-binding</keyword>
<sequence>MQDAKVEWRRVLLPEVSDSRKRPLDGDVDNGTTKRSHYGSNGEGPFNMKILIPSSAAGAIIGKGGETIAQLQKDTGARIKMSKANDFYPGTAERICLVTGNTESIMKVLKFIMEKIRDRPEPYERSSAEDIQLKILVPNSTAGMIIGKSGAYVTQIKDASGAYVQLSQKAKDQILQERCITVIGEVSSCEKACNMILEKITEDPLSGSYLNVSYAHVNGPVANNSPTGSPFANLSGHRTPSGSFGSTASLNSASGFLMNGSGNSLNLSLNLGNPAGGLASATLTAQLLEHIKLILRGSGYSDQVTAEITAAMRTLAQYGILGMGLGLTGNGSNHHMSNRGYHSNGMGNNMFGPGSSTSLDSFNIGGGQSNMKDEETKTEMEIADNIVGAILGPGGRSLVEIQHLSGASIQISKKGIYAPGTTNRIVSIVGTGNAIATAQYLINKRISEEEAKRARHGGAVGSGSVMLRLSSSDVQGV</sequence>
<keyword evidence="11" id="KW-1185">Reference proteome</keyword>
<dbReference type="Pfam" id="PF00013">
    <property type="entry name" value="KH_1"/>
    <property type="match status" value="3"/>
</dbReference>
<comment type="subcellular location">
    <subcellularLocation>
        <location evidence="1">Nucleus</location>
    </subcellularLocation>
</comment>
<dbReference type="PROSITE" id="PS50084">
    <property type="entry name" value="KH_TYPE_1"/>
    <property type="match status" value="3"/>
</dbReference>
<comment type="caution">
    <text evidence="10">The sequence shown here is derived from an EMBL/GenBank/DDBJ whole genome shotgun (WGS) entry which is preliminary data.</text>
</comment>
<reference evidence="10" key="2">
    <citation type="submission" date="2023-05" db="EMBL/GenBank/DDBJ databases">
        <authorList>
            <person name="Fouks B."/>
        </authorList>
    </citation>
    <scope>NUCLEOTIDE SEQUENCE</scope>
    <source>
        <strain evidence="10">Stay&amp;Tobe</strain>
        <tissue evidence="10">Testes</tissue>
    </source>
</reference>
<reference evidence="10" key="1">
    <citation type="journal article" date="2023" name="IScience">
        <title>Live-bearing cockroach genome reveals convergent evolutionary mechanisms linked to viviparity in insects and beyond.</title>
        <authorList>
            <person name="Fouks B."/>
            <person name="Harrison M.C."/>
            <person name="Mikhailova A.A."/>
            <person name="Marchal E."/>
            <person name="English S."/>
            <person name="Carruthers M."/>
            <person name="Jennings E.C."/>
            <person name="Chiamaka E.L."/>
            <person name="Frigard R.A."/>
            <person name="Pippel M."/>
            <person name="Attardo G.M."/>
            <person name="Benoit J.B."/>
            <person name="Bornberg-Bauer E."/>
            <person name="Tobe S.S."/>
        </authorList>
    </citation>
    <scope>NUCLEOTIDE SEQUENCE</scope>
    <source>
        <strain evidence="10">Stay&amp;Tobe</strain>
    </source>
</reference>
<feature type="region of interest" description="Disordered" evidence="8">
    <location>
        <begin position="19"/>
        <end position="41"/>
    </location>
</feature>
<organism evidence="10 11">
    <name type="scientific">Diploptera punctata</name>
    <name type="common">Pacific beetle cockroach</name>
    <dbReference type="NCBI Taxonomy" id="6984"/>
    <lineage>
        <taxon>Eukaryota</taxon>
        <taxon>Metazoa</taxon>
        <taxon>Ecdysozoa</taxon>
        <taxon>Arthropoda</taxon>
        <taxon>Hexapoda</taxon>
        <taxon>Insecta</taxon>
        <taxon>Pterygota</taxon>
        <taxon>Neoptera</taxon>
        <taxon>Polyneoptera</taxon>
        <taxon>Dictyoptera</taxon>
        <taxon>Blattodea</taxon>
        <taxon>Blaberoidea</taxon>
        <taxon>Blaberidae</taxon>
        <taxon>Diplopterinae</taxon>
        <taxon>Diploptera</taxon>
    </lineage>
</organism>
<keyword evidence="6" id="KW-0539">Nucleus</keyword>
<dbReference type="InterPro" id="IPR047275">
    <property type="entry name" value="KH-I_NOVA_rpt1"/>
</dbReference>
<dbReference type="CDD" id="cd22435">
    <property type="entry name" value="KH-I_NOVA_rpt1"/>
    <property type="match status" value="1"/>
</dbReference>
<dbReference type="CDD" id="cd09031">
    <property type="entry name" value="KH-I_NOVA_rpt3"/>
    <property type="match status" value="1"/>
</dbReference>
<evidence type="ECO:0000256" key="3">
    <source>
        <dbReference type="ARBA" id="ARBA00022737"/>
    </source>
</evidence>
<dbReference type="InterPro" id="IPR036612">
    <property type="entry name" value="KH_dom_type_1_sf"/>
</dbReference>
<dbReference type="InterPro" id="IPR004087">
    <property type="entry name" value="KH_dom"/>
</dbReference>
<feature type="domain" description="K Homology" evidence="9">
    <location>
        <begin position="129"/>
        <end position="201"/>
    </location>
</feature>
<gene>
    <name evidence="10" type="ORF">L9F63_021765</name>
</gene>
<feature type="domain" description="K Homology" evidence="9">
    <location>
        <begin position="374"/>
        <end position="447"/>
    </location>
</feature>
<dbReference type="Proteomes" id="UP001233999">
    <property type="component" value="Unassembled WGS sequence"/>
</dbReference>
<evidence type="ECO:0000256" key="6">
    <source>
        <dbReference type="ARBA" id="ARBA00023242"/>
    </source>
</evidence>
<keyword evidence="5" id="KW-0508">mRNA splicing</keyword>
<feature type="domain" description="K Homology" evidence="9">
    <location>
        <begin position="44"/>
        <end position="117"/>
    </location>
</feature>
<feature type="non-terminal residue" evidence="10">
    <location>
        <position position="1"/>
    </location>
</feature>
<keyword evidence="3" id="KW-0677">Repeat</keyword>
<evidence type="ECO:0000256" key="5">
    <source>
        <dbReference type="ARBA" id="ARBA00023187"/>
    </source>
</evidence>
<proteinExistence type="predicted"/>
<dbReference type="GO" id="GO:0005634">
    <property type="term" value="C:nucleus"/>
    <property type="evidence" value="ECO:0007669"/>
    <property type="project" value="UniProtKB-SubCell"/>
</dbReference>
<evidence type="ECO:0000313" key="11">
    <source>
        <dbReference type="Proteomes" id="UP001233999"/>
    </source>
</evidence>
<dbReference type="AlphaFoldDB" id="A0AAD8EB70"/>
<evidence type="ECO:0000313" key="10">
    <source>
        <dbReference type="EMBL" id="KAJ9583888.1"/>
    </source>
</evidence>
<keyword evidence="2" id="KW-0507">mRNA processing</keyword>
<dbReference type="InterPro" id="IPR004088">
    <property type="entry name" value="KH_dom_type_1"/>
</dbReference>
<dbReference type="GO" id="GO:0006397">
    <property type="term" value="P:mRNA processing"/>
    <property type="evidence" value="ECO:0007669"/>
    <property type="project" value="UniProtKB-KW"/>
</dbReference>
<dbReference type="PANTHER" id="PTHR10288">
    <property type="entry name" value="KH DOMAIN CONTAINING RNA BINDING PROTEIN"/>
    <property type="match status" value="1"/>
</dbReference>
<dbReference type="GO" id="GO:0010468">
    <property type="term" value="P:regulation of gene expression"/>
    <property type="evidence" value="ECO:0007669"/>
    <property type="project" value="UniProtKB-ARBA"/>
</dbReference>
<evidence type="ECO:0000256" key="8">
    <source>
        <dbReference type="SAM" id="MobiDB-lite"/>
    </source>
</evidence>
<dbReference type="InterPro" id="IPR047274">
    <property type="entry name" value="KH-I_NOVA_rpt3"/>
</dbReference>
<dbReference type="CDD" id="cd22436">
    <property type="entry name" value="KH-I_NOVA_rpt2"/>
    <property type="match status" value="1"/>
</dbReference>
<dbReference type="SUPFAM" id="SSF54791">
    <property type="entry name" value="Eukaryotic type KH-domain (KH-domain type I)"/>
    <property type="match status" value="3"/>
</dbReference>
<evidence type="ECO:0000259" key="9">
    <source>
        <dbReference type="SMART" id="SM00322"/>
    </source>
</evidence>
<dbReference type="GO" id="GO:0008380">
    <property type="term" value="P:RNA splicing"/>
    <property type="evidence" value="ECO:0007669"/>
    <property type="project" value="UniProtKB-KW"/>
</dbReference>